<feature type="compositionally biased region" description="Polar residues" evidence="1">
    <location>
        <begin position="248"/>
        <end position="257"/>
    </location>
</feature>
<sequence length="327" mass="35094">MASPPPPASQPRHAPALAPDPAPALAPGPAPALPSPPPPALTPPPPPGPAAAALPLPERPLQWSVDDVCRWALRQPHIAAVAPVLREHAVDGHVLVNYVTNTVLADELGIAAFGTRVHVLEAIEALRWSLGMSARPQPPHEHMLPRSSAEPSLPSQRSASNSPETDQARSSKDGSPDPDADLDLDADPDALHSHSKRSASRIADAEKKRQKRAELKKDPKLYAEYLQKERERNARRRARLRAERGRSDSSGTANNDTRPQDHAPPGSSANDYTHATAAYAPFAPGDRPDADDRKDRPALHIGHPLQPPPHNLRRGPAAPEPRPAHVA</sequence>
<organism evidence="3 4">
    <name type="scientific">Coemansia javaensis</name>
    <dbReference type="NCBI Taxonomy" id="2761396"/>
    <lineage>
        <taxon>Eukaryota</taxon>
        <taxon>Fungi</taxon>
        <taxon>Fungi incertae sedis</taxon>
        <taxon>Zoopagomycota</taxon>
        <taxon>Kickxellomycotina</taxon>
        <taxon>Kickxellomycetes</taxon>
        <taxon>Kickxellales</taxon>
        <taxon>Kickxellaceae</taxon>
        <taxon>Coemansia</taxon>
    </lineage>
</organism>
<dbReference type="Proteomes" id="UP001140217">
    <property type="component" value="Unassembled WGS sequence"/>
</dbReference>
<feature type="region of interest" description="Disordered" evidence="1">
    <location>
        <begin position="1"/>
        <end position="54"/>
    </location>
</feature>
<dbReference type="AlphaFoldDB" id="A0A9W8H7P2"/>
<dbReference type="SUPFAM" id="SSF47769">
    <property type="entry name" value="SAM/Pointed domain"/>
    <property type="match status" value="1"/>
</dbReference>
<dbReference type="Pfam" id="PF07647">
    <property type="entry name" value="SAM_2"/>
    <property type="match status" value="1"/>
</dbReference>
<dbReference type="InterPro" id="IPR001660">
    <property type="entry name" value="SAM"/>
</dbReference>
<dbReference type="PROSITE" id="PS50105">
    <property type="entry name" value="SAM_DOMAIN"/>
    <property type="match status" value="1"/>
</dbReference>
<evidence type="ECO:0000256" key="1">
    <source>
        <dbReference type="SAM" id="MobiDB-lite"/>
    </source>
</evidence>
<feature type="compositionally biased region" description="Basic and acidic residues" evidence="1">
    <location>
        <begin position="286"/>
        <end position="298"/>
    </location>
</feature>
<keyword evidence="4" id="KW-1185">Reference proteome</keyword>
<name>A0A9W8H7P2_9FUNG</name>
<feature type="domain" description="SAM" evidence="2">
    <location>
        <begin position="63"/>
        <end position="129"/>
    </location>
</feature>
<feature type="compositionally biased region" description="Acidic residues" evidence="1">
    <location>
        <begin position="176"/>
        <end position="188"/>
    </location>
</feature>
<comment type="caution">
    <text evidence="3">The sequence shown here is derived from an EMBL/GenBank/DDBJ whole genome shotgun (WGS) entry which is preliminary data.</text>
</comment>
<evidence type="ECO:0000259" key="2">
    <source>
        <dbReference type="PROSITE" id="PS50105"/>
    </source>
</evidence>
<evidence type="ECO:0000313" key="4">
    <source>
        <dbReference type="Proteomes" id="UP001140217"/>
    </source>
</evidence>
<feature type="region of interest" description="Disordered" evidence="1">
    <location>
        <begin position="134"/>
        <end position="327"/>
    </location>
</feature>
<dbReference type="InterPro" id="IPR013761">
    <property type="entry name" value="SAM/pointed_sf"/>
</dbReference>
<evidence type="ECO:0000313" key="3">
    <source>
        <dbReference type="EMBL" id="KAJ2780343.1"/>
    </source>
</evidence>
<accession>A0A9W8H7P2</accession>
<reference evidence="3" key="1">
    <citation type="submission" date="2022-07" db="EMBL/GenBank/DDBJ databases">
        <title>Phylogenomic reconstructions and comparative analyses of Kickxellomycotina fungi.</title>
        <authorList>
            <person name="Reynolds N.K."/>
            <person name="Stajich J.E."/>
            <person name="Barry K."/>
            <person name="Grigoriev I.V."/>
            <person name="Crous P."/>
            <person name="Smith M.E."/>
        </authorList>
    </citation>
    <scope>NUCLEOTIDE SEQUENCE</scope>
    <source>
        <strain evidence="3">NBRC 105414</strain>
    </source>
</reference>
<dbReference type="OrthoDB" id="73680at2759"/>
<feature type="compositionally biased region" description="Basic and acidic residues" evidence="1">
    <location>
        <begin position="166"/>
        <end position="175"/>
    </location>
</feature>
<proteinExistence type="predicted"/>
<feature type="compositionally biased region" description="Polar residues" evidence="1">
    <location>
        <begin position="149"/>
        <end position="165"/>
    </location>
</feature>
<dbReference type="EMBL" id="JANBUL010000142">
    <property type="protein sequence ID" value="KAJ2780343.1"/>
    <property type="molecule type" value="Genomic_DNA"/>
</dbReference>
<gene>
    <name evidence="3" type="ORF">H4R18_003521</name>
</gene>
<feature type="compositionally biased region" description="Pro residues" evidence="1">
    <location>
        <begin position="18"/>
        <end position="49"/>
    </location>
</feature>
<feature type="compositionally biased region" description="Basic and acidic residues" evidence="1">
    <location>
        <begin position="203"/>
        <end position="232"/>
    </location>
</feature>
<dbReference type="Gene3D" id="1.10.150.50">
    <property type="entry name" value="Transcription Factor, Ets-1"/>
    <property type="match status" value="1"/>
</dbReference>
<protein>
    <recommendedName>
        <fullName evidence="2">SAM domain-containing protein</fullName>
    </recommendedName>
</protein>